<dbReference type="Gene3D" id="1.10.1040.10">
    <property type="entry name" value="N-(1-d-carboxylethyl)-l-norvaline Dehydrogenase, domain 2"/>
    <property type="match status" value="1"/>
</dbReference>
<feature type="binding site" evidence="13">
    <location>
        <position position="258"/>
    </location>
    <ligand>
        <name>sn-glycerol 3-phosphate</name>
        <dbReference type="ChEBI" id="CHEBI:57597"/>
    </ligand>
</feature>
<dbReference type="PROSITE" id="PS00957">
    <property type="entry name" value="NAD_G3PDH"/>
    <property type="match status" value="1"/>
</dbReference>
<comment type="caution">
    <text evidence="13">Lacks conserved residue(s) required for the propagation of feature annotation.</text>
</comment>
<comment type="catalytic activity">
    <reaction evidence="13">
        <text>sn-glycerol 3-phosphate + NAD(+) = dihydroxyacetone phosphate + NADH + H(+)</text>
        <dbReference type="Rhea" id="RHEA:11092"/>
        <dbReference type="ChEBI" id="CHEBI:15378"/>
        <dbReference type="ChEBI" id="CHEBI:57540"/>
        <dbReference type="ChEBI" id="CHEBI:57597"/>
        <dbReference type="ChEBI" id="CHEBI:57642"/>
        <dbReference type="ChEBI" id="CHEBI:57945"/>
        <dbReference type="EC" id="1.1.1.94"/>
    </reaction>
</comment>
<feature type="binding site" evidence="13">
    <location>
        <position position="257"/>
    </location>
    <ligand>
        <name>sn-glycerol 3-phosphate</name>
        <dbReference type="ChEBI" id="CHEBI:57597"/>
    </ligand>
</feature>
<feature type="binding site" evidence="16">
    <location>
        <position position="143"/>
    </location>
    <ligand>
        <name>NAD(+)</name>
        <dbReference type="ChEBI" id="CHEBI:57540"/>
    </ligand>
</feature>
<dbReference type="PRINTS" id="PR00077">
    <property type="entry name" value="GPDHDRGNASE"/>
</dbReference>
<keyword evidence="3 13" id="KW-0521">NADP</keyword>
<evidence type="ECO:0000256" key="2">
    <source>
        <dbReference type="ARBA" id="ARBA00022516"/>
    </source>
</evidence>
<feature type="binding site" evidence="15">
    <location>
        <begin position="258"/>
        <end position="259"/>
    </location>
    <ligand>
        <name>substrate</name>
    </ligand>
</feature>
<dbReference type="PANTHER" id="PTHR11728:SF1">
    <property type="entry name" value="GLYCEROL-3-PHOSPHATE DEHYDROGENASE [NAD(+)] 2, CHLOROPLASTIC"/>
    <property type="match status" value="1"/>
</dbReference>
<dbReference type="NCBIfam" id="NF000940">
    <property type="entry name" value="PRK00094.1-2"/>
    <property type="match status" value="1"/>
</dbReference>
<keyword evidence="2 13" id="KW-0444">Lipid biosynthesis</keyword>
<feature type="domain" description="Glycerol-3-phosphate dehydrogenase NAD-dependent N-terminal" evidence="18">
    <location>
        <begin position="9"/>
        <end position="163"/>
    </location>
</feature>
<feature type="binding site" evidence="13">
    <location>
        <position position="284"/>
    </location>
    <ligand>
        <name>NADPH</name>
        <dbReference type="ChEBI" id="CHEBI:57783"/>
    </ligand>
</feature>
<feature type="binding site" evidence="13">
    <location>
        <position position="258"/>
    </location>
    <ligand>
        <name>NADPH</name>
        <dbReference type="ChEBI" id="CHEBI:57783"/>
    </ligand>
</feature>
<evidence type="ECO:0000256" key="15">
    <source>
        <dbReference type="PIRSR" id="PIRSR000114-2"/>
    </source>
</evidence>
<dbReference type="AlphaFoldDB" id="A0A1I4SMR6"/>
<dbReference type="FunFam" id="3.40.50.720:FF:000019">
    <property type="entry name" value="Glycerol-3-phosphate dehydrogenase [NAD(P)+]"/>
    <property type="match status" value="1"/>
</dbReference>
<dbReference type="RefSeq" id="WP_090487144.1">
    <property type="nucleotide sequence ID" value="NZ_FOUO01000019.1"/>
</dbReference>
<keyword evidence="4 13" id="KW-0560">Oxidoreductase</keyword>
<keyword evidence="6 13" id="KW-0443">Lipid metabolism</keyword>
<comment type="pathway">
    <text evidence="13">Membrane lipid metabolism; glycerophospholipid metabolism.</text>
</comment>
<dbReference type="STRING" id="195064.SAMN05421721_1199"/>
<dbReference type="Pfam" id="PF07479">
    <property type="entry name" value="NAD_Gly3P_dh_C"/>
    <property type="match status" value="1"/>
</dbReference>
<evidence type="ECO:0000256" key="4">
    <source>
        <dbReference type="ARBA" id="ARBA00023002"/>
    </source>
</evidence>
<keyword evidence="13" id="KW-0547">Nucleotide-binding</keyword>
<feature type="binding site" evidence="13">
    <location>
        <position position="54"/>
    </location>
    <ligand>
        <name>NADPH</name>
        <dbReference type="ChEBI" id="CHEBI:57783"/>
    </ligand>
</feature>
<organism evidence="20 21">
    <name type="scientific">Ectothiorhodospira mobilis</name>
    <dbReference type="NCBI Taxonomy" id="195064"/>
    <lineage>
        <taxon>Bacteria</taxon>
        <taxon>Pseudomonadati</taxon>
        <taxon>Pseudomonadota</taxon>
        <taxon>Gammaproteobacteria</taxon>
        <taxon>Chromatiales</taxon>
        <taxon>Ectothiorhodospiraceae</taxon>
        <taxon>Ectothiorhodospira</taxon>
    </lineage>
</organism>
<dbReference type="GO" id="GO:0141152">
    <property type="term" value="F:glycerol-3-phosphate dehydrogenase (NAD+) activity"/>
    <property type="evidence" value="ECO:0007669"/>
    <property type="project" value="RHEA"/>
</dbReference>
<evidence type="ECO:0000256" key="13">
    <source>
        <dbReference type="HAMAP-Rule" id="MF_00394"/>
    </source>
</evidence>
<keyword evidence="7 13" id="KW-0594">Phospholipid biosynthesis</keyword>
<dbReference type="HAMAP" id="MF_00394">
    <property type="entry name" value="NAD_Glyc3P_dehydrog"/>
    <property type="match status" value="1"/>
</dbReference>
<evidence type="ECO:0000256" key="3">
    <source>
        <dbReference type="ARBA" id="ARBA00022857"/>
    </source>
</evidence>
<dbReference type="EMBL" id="FOUO01000019">
    <property type="protein sequence ID" value="SFM65766.1"/>
    <property type="molecule type" value="Genomic_DNA"/>
</dbReference>
<dbReference type="FunFam" id="1.10.1040.10:FF:000001">
    <property type="entry name" value="Glycerol-3-phosphate dehydrogenase [NAD(P)+]"/>
    <property type="match status" value="1"/>
</dbReference>
<feature type="binding site" evidence="13">
    <location>
        <position position="139"/>
    </location>
    <ligand>
        <name>sn-glycerol 3-phosphate</name>
        <dbReference type="ChEBI" id="CHEBI:57597"/>
    </ligand>
</feature>
<dbReference type="InterPro" id="IPR036291">
    <property type="entry name" value="NAD(P)-bd_dom_sf"/>
</dbReference>
<dbReference type="Gene3D" id="3.40.50.720">
    <property type="entry name" value="NAD(P)-binding Rossmann-like Domain"/>
    <property type="match status" value="1"/>
</dbReference>
<feature type="domain" description="Glycerol-3-phosphate dehydrogenase NAD-dependent C-terminal" evidence="19">
    <location>
        <begin position="183"/>
        <end position="324"/>
    </location>
</feature>
<evidence type="ECO:0000256" key="6">
    <source>
        <dbReference type="ARBA" id="ARBA00023098"/>
    </source>
</evidence>
<feature type="binding site" evidence="13">
    <location>
        <position position="247"/>
    </location>
    <ligand>
        <name>sn-glycerol 3-phosphate</name>
        <dbReference type="ChEBI" id="CHEBI:57597"/>
    </ligand>
</feature>
<dbReference type="Pfam" id="PF01210">
    <property type="entry name" value="NAD_Gly3P_dh_N"/>
    <property type="match status" value="1"/>
</dbReference>
<evidence type="ECO:0000256" key="11">
    <source>
        <dbReference type="ARBA" id="ARBA00069372"/>
    </source>
</evidence>
<keyword evidence="8 13" id="KW-1208">Phospholipid metabolism</keyword>
<dbReference type="GO" id="GO:0046474">
    <property type="term" value="P:glycerophospholipid biosynthetic process"/>
    <property type="evidence" value="ECO:0007669"/>
    <property type="project" value="TreeGrafter"/>
</dbReference>
<dbReference type="EC" id="1.1.1.94" evidence="10 13"/>
<evidence type="ECO:0000259" key="19">
    <source>
        <dbReference type="Pfam" id="PF07479"/>
    </source>
</evidence>
<comment type="subcellular location">
    <subcellularLocation>
        <location evidence="13">Cytoplasm</location>
    </subcellularLocation>
</comment>
<dbReference type="UniPathway" id="UPA00940"/>
<sequence length="335" mass="34884">MAVSPMHDVAVVGAGSWGTALAIHLARKGLDVGLWGRDAAQVAAMAAEGRNARYLPDCPFPPGLHPETDLEALVGRARRVLLAVPSGGFRETLARIAPGLGPGGLVWATKGLDEASTRWLHQLAQEILPVTVPWGVASGPSFAGEVARGLPTALTLASPDADFAEAARDWLAGGTLRVYTSDDVVGVQLGGAFKNVLAIAAGVSDGLGFGANARAALITRGLAELMRLGEAAGARSETLMGLSGVGDLVLTCTDDQSRNRRLGLALGRGQSREAAMAAIGQAVEGARTARMAVAKADELGVDMPICQRVYRILYEDLPPTRAVEELLSRDPKPEF</sequence>
<feature type="binding site" evidence="13">
    <location>
        <position position="17"/>
    </location>
    <ligand>
        <name>NADPH</name>
        <dbReference type="ChEBI" id="CHEBI:57783"/>
    </ligand>
</feature>
<dbReference type="GO" id="GO:0005975">
    <property type="term" value="P:carbohydrate metabolic process"/>
    <property type="evidence" value="ECO:0007669"/>
    <property type="project" value="InterPro"/>
</dbReference>
<evidence type="ECO:0000256" key="8">
    <source>
        <dbReference type="ARBA" id="ARBA00023264"/>
    </source>
</evidence>
<feature type="binding site" evidence="13">
    <location>
        <position position="110"/>
    </location>
    <ligand>
        <name>sn-glycerol 3-phosphate</name>
        <dbReference type="ChEBI" id="CHEBI:57597"/>
    </ligand>
</feature>
<dbReference type="Proteomes" id="UP000199556">
    <property type="component" value="Unassembled WGS sequence"/>
</dbReference>
<evidence type="ECO:0000256" key="12">
    <source>
        <dbReference type="ARBA" id="ARBA00080511"/>
    </source>
</evidence>
<feature type="binding site" evidence="13">
    <location>
        <position position="37"/>
    </location>
    <ligand>
        <name>NADPH</name>
        <dbReference type="ChEBI" id="CHEBI:57783"/>
    </ligand>
</feature>
<evidence type="ECO:0000256" key="9">
    <source>
        <dbReference type="ARBA" id="ARBA00052716"/>
    </source>
</evidence>
<dbReference type="PANTHER" id="PTHR11728">
    <property type="entry name" value="GLYCEROL-3-PHOSPHATE DEHYDROGENASE"/>
    <property type="match status" value="1"/>
</dbReference>
<dbReference type="SUPFAM" id="SSF48179">
    <property type="entry name" value="6-phosphogluconate dehydrogenase C-terminal domain-like"/>
    <property type="match status" value="1"/>
</dbReference>
<comment type="function">
    <text evidence="13">Catalyzes the reduction of the glycolytic intermediate dihydroxyacetone phosphate (DHAP) to sn-glycerol 3-phosphate (G3P), the key precursor for phospholipid synthesis.</text>
</comment>
<evidence type="ECO:0000256" key="1">
    <source>
        <dbReference type="ARBA" id="ARBA00011009"/>
    </source>
</evidence>
<name>A0A1I4SMR6_ECTMO</name>
<evidence type="ECO:0000313" key="21">
    <source>
        <dbReference type="Proteomes" id="UP000199556"/>
    </source>
</evidence>
<dbReference type="SUPFAM" id="SSF51735">
    <property type="entry name" value="NAD(P)-binding Rossmann-fold domains"/>
    <property type="match status" value="1"/>
</dbReference>
<gene>
    <name evidence="13" type="primary">gpsA</name>
    <name evidence="20" type="ORF">SAMN05421721_1199</name>
</gene>
<feature type="binding site" evidence="13">
    <location>
        <position position="141"/>
    </location>
    <ligand>
        <name>sn-glycerol 3-phosphate</name>
        <dbReference type="ChEBI" id="CHEBI:57597"/>
    </ligand>
</feature>
<dbReference type="InterPro" id="IPR013328">
    <property type="entry name" value="6PGD_dom2"/>
</dbReference>
<keyword evidence="13" id="KW-0963">Cytoplasm</keyword>
<reference evidence="20 21" key="1">
    <citation type="submission" date="2016-10" db="EMBL/GenBank/DDBJ databases">
        <authorList>
            <person name="de Groot N.N."/>
        </authorList>
    </citation>
    <scope>NUCLEOTIDE SEQUENCE [LARGE SCALE GENOMIC DNA]</scope>
    <source>
        <strain evidence="20 21">DSM 4180</strain>
    </source>
</reference>
<proteinExistence type="inferred from homology"/>
<dbReference type="InterPro" id="IPR006168">
    <property type="entry name" value="G3P_DH_NAD-dep"/>
</dbReference>
<feature type="binding site" evidence="13">
    <location>
        <position position="110"/>
    </location>
    <ligand>
        <name>NADPH</name>
        <dbReference type="ChEBI" id="CHEBI:57783"/>
    </ligand>
</feature>
<dbReference type="PIRSF" id="PIRSF000114">
    <property type="entry name" value="Glycerol-3-P_dh"/>
    <property type="match status" value="1"/>
</dbReference>
<dbReference type="InterPro" id="IPR008927">
    <property type="entry name" value="6-PGluconate_DH-like_C_sf"/>
</dbReference>
<dbReference type="GO" id="GO:0046167">
    <property type="term" value="P:glycerol-3-phosphate biosynthetic process"/>
    <property type="evidence" value="ECO:0007669"/>
    <property type="project" value="UniProtKB-UniRule"/>
</dbReference>
<evidence type="ECO:0000313" key="20">
    <source>
        <dbReference type="EMBL" id="SFM65766.1"/>
    </source>
</evidence>
<feature type="binding site" evidence="16">
    <location>
        <begin position="13"/>
        <end position="18"/>
    </location>
    <ligand>
        <name>NAD(+)</name>
        <dbReference type="ChEBI" id="CHEBI:57540"/>
    </ligand>
</feature>
<dbReference type="InterPro" id="IPR006109">
    <property type="entry name" value="G3P_DH_NAD-dep_C"/>
</dbReference>
<evidence type="ECO:0000256" key="7">
    <source>
        <dbReference type="ARBA" id="ARBA00023209"/>
    </source>
</evidence>
<dbReference type="GO" id="GO:0046168">
    <property type="term" value="P:glycerol-3-phosphate catabolic process"/>
    <property type="evidence" value="ECO:0007669"/>
    <property type="project" value="InterPro"/>
</dbReference>
<keyword evidence="21" id="KW-1185">Reference proteome</keyword>
<evidence type="ECO:0000256" key="5">
    <source>
        <dbReference type="ARBA" id="ARBA00023027"/>
    </source>
</evidence>
<dbReference type="GO" id="GO:0141153">
    <property type="term" value="F:glycerol-3-phosphate dehydrogenase (NADP+) activity"/>
    <property type="evidence" value="ECO:0007669"/>
    <property type="project" value="RHEA"/>
</dbReference>
<dbReference type="InterPro" id="IPR011128">
    <property type="entry name" value="G3P_DH_NAD-dep_N"/>
</dbReference>
<comment type="similarity">
    <text evidence="1 13 17">Belongs to the NAD-dependent glycerol-3-phosphate dehydrogenase family.</text>
</comment>
<dbReference type="GO" id="GO:0051287">
    <property type="term" value="F:NAD binding"/>
    <property type="evidence" value="ECO:0007669"/>
    <property type="project" value="InterPro"/>
</dbReference>
<feature type="active site" description="Proton acceptor" evidence="13 14">
    <location>
        <position position="194"/>
    </location>
</feature>
<feature type="binding site" evidence="16">
    <location>
        <position position="258"/>
    </location>
    <ligand>
        <name>NAD(+)</name>
        <dbReference type="ChEBI" id="CHEBI:57540"/>
    </ligand>
</feature>
<feature type="binding site" evidence="13">
    <location>
        <position position="16"/>
    </location>
    <ligand>
        <name>NADPH</name>
        <dbReference type="ChEBI" id="CHEBI:57783"/>
    </ligand>
</feature>
<feature type="binding site" evidence="13">
    <location>
        <position position="143"/>
    </location>
    <ligand>
        <name>NADPH</name>
        <dbReference type="ChEBI" id="CHEBI:57783"/>
    </ligand>
</feature>
<evidence type="ECO:0000256" key="17">
    <source>
        <dbReference type="RuleBase" id="RU000437"/>
    </source>
</evidence>
<evidence type="ECO:0000259" key="18">
    <source>
        <dbReference type="Pfam" id="PF01210"/>
    </source>
</evidence>
<comment type="catalytic activity">
    <reaction evidence="9">
        <text>sn-glycerol 3-phosphate + NADP(+) = dihydroxyacetone phosphate + NADPH + H(+)</text>
        <dbReference type="Rhea" id="RHEA:11096"/>
        <dbReference type="ChEBI" id="CHEBI:15378"/>
        <dbReference type="ChEBI" id="CHEBI:57597"/>
        <dbReference type="ChEBI" id="CHEBI:57642"/>
        <dbReference type="ChEBI" id="CHEBI:57783"/>
        <dbReference type="ChEBI" id="CHEBI:58349"/>
        <dbReference type="EC" id="1.1.1.94"/>
    </reaction>
    <physiologicalReaction direction="right-to-left" evidence="9">
        <dbReference type="Rhea" id="RHEA:11098"/>
    </physiologicalReaction>
</comment>
<keyword evidence="5 13" id="KW-0520">NAD</keyword>
<dbReference type="NCBIfam" id="NF000942">
    <property type="entry name" value="PRK00094.1-4"/>
    <property type="match status" value="1"/>
</dbReference>
<feature type="binding site" evidence="15">
    <location>
        <position position="110"/>
    </location>
    <ligand>
        <name>substrate</name>
    </ligand>
</feature>
<evidence type="ECO:0000256" key="14">
    <source>
        <dbReference type="PIRSR" id="PIRSR000114-1"/>
    </source>
</evidence>
<feature type="binding site" evidence="13">
    <location>
        <position position="194"/>
    </location>
    <ligand>
        <name>sn-glycerol 3-phosphate</name>
        <dbReference type="ChEBI" id="CHEBI:57597"/>
    </ligand>
</feature>
<dbReference type="OrthoDB" id="9812273at2"/>
<dbReference type="GO" id="GO:0005829">
    <property type="term" value="C:cytosol"/>
    <property type="evidence" value="ECO:0007669"/>
    <property type="project" value="TreeGrafter"/>
</dbReference>
<accession>A0A1I4SMR6</accession>
<evidence type="ECO:0000256" key="16">
    <source>
        <dbReference type="PIRSR" id="PIRSR000114-3"/>
    </source>
</evidence>
<protein>
    <recommendedName>
        <fullName evidence="11 13">Glycerol-3-phosphate dehydrogenase [NAD(P)+]</fullName>
        <ecNumber evidence="10 13">1.1.1.94</ecNumber>
    </recommendedName>
    <alternativeName>
        <fullName evidence="13">NAD(P)(+)-dependent glycerol-3-phosphate dehydrogenase</fullName>
    </alternativeName>
    <alternativeName>
        <fullName evidence="12 13">NAD(P)H-dependent dihydroxyacetone-phosphate reductase</fullName>
    </alternativeName>
</protein>
<evidence type="ECO:0000256" key="10">
    <source>
        <dbReference type="ARBA" id="ARBA00066687"/>
    </source>
</evidence>
<feature type="binding site" evidence="13">
    <location>
        <position position="259"/>
    </location>
    <ligand>
        <name>sn-glycerol 3-phosphate</name>
        <dbReference type="ChEBI" id="CHEBI:57597"/>
    </ligand>
</feature>